<accession>E4XU44</accession>
<gene>
    <name evidence="14" type="ORF">GSOID_T00004018001</name>
</gene>
<dbReference type="GO" id="GO:0006888">
    <property type="term" value="P:endoplasmic reticulum to Golgi vesicle-mediated transport"/>
    <property type="evidence" value="ECO:0007669"/>
    <property type="project" value="InterPro"/>
</dbReference>
<dbReference type="GO" id="GO:0000139">
    <property type="term" value="C:Golgi membrane"/>
    <property type="evidence" value="ECO:0007669"/>
    <property type="project" value="UniProtKB-SubCell"/>
</dbReference>
<dbReference type="EMBL" id="FN653171">
    <property type="protein sequence ID" value="CBY13241.1"/>
    <property type="molecule type" value="Genomic_DNA"/>
</dbReference>
<dbReference type="GO" id="GO:0006906">
    <property type="term" value="P:vesicle fusion"/>
    <property type="evidence" value="ECO:0007669"/>
    <property type="project" value="TreeGrafter"/>
</dbReference>
<dbReference type="GO" id="GO:0005801">
    <property type="term" value="C:cis-Golgi network"/>
    <property type="evidence" value="ECO:0007669"/>
    <property type="project" value="InterPro"/>
</dbReference>
<dbReference type="AlphaFoldDB" id="E4XU44"/>
<evidence type="ECO:0000256" key="1">
    <source>
        <dbReference type="ARBA" id="ARBA00004409"/>
    </source>
</evidence>
<dbReference type="Pfam" id="PF12352">
    <property type="entry name" value="V-SNARE_C"/>
    <property type="match status" value="1"/>
</dbReference>
<evidence type="ECO:0000256" key="5">
    <source>
        <dbReference type="ARBA" id="ARBA00022692"/>
    </source>
</evidence>
<keyword evidence="8" id="KW-0333">Golgi apparatus</keyword>
<keyword evidence="15" id="KW-1185">Reference proteome</keyword>
<reference evidence="14" key="1">
    <citation type="journal article" date="2010" name="Science">
        <title>Plasticity of animal genome architecture unmasked by rapid evolution of a pelagic tunicate.</title>
        <authorList>
            <person name="Denoeud F."/>
            <person name="Henriet S."/>
            <person name="Mungpakdee S."/>
            <person name="Aury J.M."/>
            <person name="Da Silva C."/>
            <person name="Brinkmann H."/>
            <person name="Mikhaleva J."/>
            <person name="Olsen L.C."/>
            <person name="Jubin C."/>
            <person name="Canestro C."/>
            <person name="Bouquet J.M."/>
            <person name="Danks G."/>
            <person name="Poulain J."/>
            <person name="Campsteijn C."/>
            <person name="Adamski M."/>
            <person name="Cross I."/>
            <person name="Yadetie F."/>
            <person name="Muffato M."/>
            <person name="Louis A."/>
            <person name="Butcher S."/>
            <person name="Tsagkogeorga G."/>
            <person name="Konrad A."/>
            <person name="Singh S."/>
            <person name="Jensen M.F."/>
            <person name="Cong E.H."/>
            <person name="Eikeseth-Otteraa H."/>
            <person name="Noel B."/>
            <person name="Anthouard V."/>
            <person name="Porcel B.M."/>
            <person name="Kachouri-Lafond R."/>
            <person name="Nishino A."/>
            <person name="Ugolini M."/>
            <person name="Chourrout P."/>
            <person name="Nishida H."/>
            <person name="Aasland R."/>
            <person name="Huzurbazar S."/>
            <person name="Westhof E."/>
            <person name="Delsuc F."/>
            <person name="Lehrach H."/>
            <person name="Reinhardt R."/>
            <person name="Weissenbach J."/>
            <person name="Roy S.W."/>
            <person name="Artiguenave F."/>
            <person name="Postlethwait J.H."/>
            <person name="Manak J.R."/>
            <person name="Thompson E.M."/>
            <person name="Jaillon O."/>
            <person name="Du Pasquier L."/>
            <person name="Boudinot P."/>
            <person name="Liberles D.A."/>
            <person name="Volff J.N."/>
            <person name="Philippe H."/>
            <person name="Lenhard B."/>
            <person name="Roest Crollius H."/>
            <person name="Wincker P."/>
            <person name="Chourrout D."/>
        </authorList>
    </citation>
    <scope>NUCLEOTIDE SEQUENCE [LARGE SCALE GENOMIC DNA]</scope>
</reference>
<name>E4XU44_OIKDI</name>
<keyword evidence="6" id="KW-0653">Protein transport</keyword>
<dbReference type="GO" id="GO:0048219">
    <property type="term" value="P:inter-Golgi cisterna vesicle-mediated transport"/>
    <property type="evidence" value="ECO:0007669"/>
    <property type="project" value="TreeGrafter"/>
</dbReference>
<evidence type="ECO:0000256" key="10">
    <source>
        <dbReference type="ARBA" id="ARBA00025091"/>
    </source>
</evidence>
<evidence type="ECO:0000313" key="14">
    <source>
        <dbReference type="EMBL" id="CBY13241.1"/>
    </source>
</evidence>
<evidence type="ECO:0000256" key="12">
    <source>
        <dbReference type="ARBA" id="ARBA00030444"/>
    </source>
</evidence>
<evidence type="ECO:0000256" key="13">
    <source>
        <dbReference type="SAM" id="Phobius"/>
    </source>
</evidence>
<dbReference type="Proteomes" id="UP000001307">
    <property type="component" value="Unassembled WGS sequence"/>
</dbReference>
<evidence type="ECO:0000256" key="9">
    <source>
        <dbReference type="ARBA" id="ARBA00023136"/>
    </source>
</evidence>
<keyword evidence="9 13" id="KW-0472">Membrane</keyword>
<dbReference type="PANTHER" id="PTHR21094">
    <property type="entry name" value="GOS-28 SNARE- RELATED"/>
    <property type="match status" value="1"/>
</dbReference>
<sequence length="205" mass="23662">MSWEIQFRKTEAQLDIKLASFLNPQSFANVDHIENDINLLLDELTVIIDGAEQTISSSPSFALQHKLARHRDVLSDYYSQFKRAKEKTRATKNRVDLLGSVRNDIEAYRNKSYSNEQTLNKENDKLKSSHNLADQAIKIAMDTQESLRFQRSLYKGINKRFLELGQKFPMLNSLIGRIKNRKKRDSLIMGTVVGFCIILILYYSG</sequence>
<evidence type="ECO:0000256" key="3">
    <source>
        <dbReference type="ARBA" id="ARBA00015612"/>
    </source>
</evidence>
<evidence type="ECO:0000256" key="7">
    <source>
        <dbReference type="ARBA" id="ARBA00022989"/>
    </source>
</evidence>
<feature type="transmembrane region" description="Helical" evidence="13">
    <location>
        <begin position="187"/>
        <end position="204"/>
    </location>
</feature>
<keyword evidence="4" id="KW-0813">Transport</keyword>
<dbReference type="OrthoDB" id="422156at2759"/>
<dbReference type="PIRSF" id="PIRSF027109">
    <property type="entry name" value="Golgi_SNARE"/>
    <property type="match status" value="1"/>
</dbReference>
<evidence type="ECO:0000256" key="4">
    <source>
        <dbReference type="ARBA" id="ARBA00022448"/>
    </source>
</evidence>
<organism evidence="14">
    <name type="scientific">Oikopleura dioica</name>
    <name type="common">Tunicate</name>
    <dbReference type="NCBI Taxonomy" id="34765"/>
    <lineage>
        <taxon>Eukaryota</taxon>
        <taxon>Metazoa</taxon>
        <taxon>Chordata</taxon>
        <taxon>Tunicata</taxon>
        <taxon>Appendicularia</taxon>
        <taxon>Copelata</taxon>
        <taxon>Oikopleuridae</taxon>
        <taxon>Oikopleura</taxon>
    </lineage>
</organism>
<dbReference type="InParanoid" id="E4XU44"/>
<dbReference type="GO" id="GO:0005797">
    <property type="term" value="C:Golgi medial cisterna"/>
    <property type="evidence" value="ECO:0007669"/>
    <property type="project" value="TreeGrafter"/>
</dbReference>
<evidence type="ECO:0000313" key="15">
    <source>
        <dbReference type="Proteomes" id="UP000001307"/>
    </source>
</evidence>
<evidence type="ECO:0000256" key="2">
    <source>
        <dbReference type="ARBA" id="ARBA00008473"/>
    </source>
</evidence>
<comment type="function">
    <text evidence="10">Involved in transport from the ER to the Golgi apparatus as well as in intra-Golgi transport. It belongs to a super-family of proteins called t-SNAREs or soluble NSF (N-ethylmaleimide-sensitive factor) attachment protein receptor. May play a protective role against hydrogen peroxide induced cytotoxicity under glutathione depleted conditions in neuronal cells by regulating the intracellular ROS levels via inhibition of p38 MAPK (MAPK11, MAPK12, MAPK13 and MAPK14). Participates in docking and fusion stage of ER to cis-Golgi transport. Plays an important physiological role in VLDL-transport vesicle-Golgi fusion and thus in VLDL delivery to the hepatic cis-Golgi.</text>
</comment>
<evidence type="ECO:0000256" key="11">
    <source>
        <dbReference type="ARBA" id="ARBA00030299"/>
    </source>
</evidence>
<comment type="similarity">
    <text evidence="2">Belongs to the GOSR1 family.</text>
</comment>
<protein>
    <recommendedName>
        <fullName evidence="3">Golgi SNAP receptor complex member 1</fullName>
    </recommendedName>
    <alternativeName>
        <fullName evidence="11">28 kDa Golgi SNARE protein</fullName>
    </alternativeName>
    <alternativeName>
        <fullName evidence="12">28 kDa cis-Golgi SNARE p28</fullName>
    </alternativeName>
</protein>
<dbReference type="GO" id="GO:0005484">
    <property type="term" value="F:SNAP receptor activity"/>
    <property type="evidence" value="ECO:0007669"/>
    <property type="project" value="TreeGrafter"/>
</dbReference>
<dbReference type="InterPro" id="IPR023601">
    <property type="entry name" value="Golgi_SNAP_su1"/>
</dbReference>
<keyword evidence="7 13" id="KW-1133">Transmembrane helix</keyword>
<dbReference type="GO" id="GO:0015031">
    <property type="term" value="P:protein transport"/>
    <property type="evidence" value="ECO:0007669"/>
    <property type="project" value="UniProtKB-KW"/>
</dbReference>
<evidence type="ECO:0000256" key="8">
    <source>
        <dbReference type="ARBA" id="ARBA00023034"/>
    </source>
</evidence>
<keyword evidence="5 13" id="KW-0812">Transmembrane</keyword>
<evidence type="ECO:0000256" key="6">
    <source>
        <dbReference type="ARBA" id="ARBA00022927"/>
    </source>
</evidence>
<dbReference type="GO" id="GO:0031201">
    <property type="term" value="C:SNARE complex"/>
    <property type="evidence" value="ECO:0007669"/>
    <property type="project" value="TreeGrafter"/>
</dbReference>
<dbReference type="PANTHER" id="PTHR21094:SF2">
    <property type="entry name" value="GOLGI SNAP RECEPTOR COMPLEX MEMBER 1"/>
    <property type="match status" value="1"/>
</dbReference>
<comment type="subcellular location">
    <subcellularLocation>
        <location evidence="1">Golgi apparatus membrane</location>
        <topology evidence="1">Single-pass type IV membrane protein</topology>
    </subcellularLocation>
</comment>
<proteinExistence type="inferred from homology"/>